<keyword evidence="7 8" id="KW-0472">Membrane</keyword>
<gene>
    <name evidence="10" type="primary">rbbA</name>
    <name evidence="10" type="ORF">IG616_14075</name>
</gene>
<reference evidence="11" key="1">
    <citation type="submission" date="2020-09" db="EMBL/GenBank/DDBJ databases">
        <title>The genome sequence of strain Labrenzia suaedae 4C16A.</title>
        <authorList>
            <person name="Liu Y."/>
        </authorList>
    </citation>
    <scope>NUCLEOTIDE SEQUENCE [LARGE SCALE GENOMIC DNA]</scope>
    <source>
        <strain evidence="11">4C16A</strain>
    </source>
</reference>
<dbReference type="InterPro" id="IPR003439">
    <property type="entry name" value="ABC_transporter-like_ATP-bd"/>
</dbReference>
<dbReference type="PANTHER" id="PTHR43038">
    <property type="entry name" value="ATP-BINDING CASSETTE, SUB-FAMILY H, MEMBER 1"/>
    <property type="match status" value="1"/>
</dbReference>
<dbReference type="Pfam" id="PF00005">
    <property type="entry name" value="ABC_tran"/>
    <property type="match status" value="2"/>
</dbReference>
<feature type="transmembrane region" description="Helical" evidence="8">
    <location>
        <begin position="908"/>
        <end position="927"/>
    </location>
</feature>
<evidence type="ECO:0000256" key="6">
    <source>
        <dbReference type="ARBA" id="ARBA00022989"/>
    </source>
</evidence>
<keyword evidence="11" id="KW-1185">Reference proteome</keyword>
<comment type="caution">
    <text evidence="10">The sequence shown here is derived from an EMBL/GenBank/DDBJ whole genome shotgun (WGS) entry which is preliminary data.</text>
</comment>
<feature type="domain" description="ABC transporter" evidence="9">
    <location>
        <begin position="274"/>
        <end position="504"/>
    </location>
</feature>
<dbReference type="Proteomes" id="UP000632063">
    <property type="component" value="Unassembled WGS sequence"/>
</dbReference>
<feature type="transmembrane region" description="Helical" evidence="8">
    <location>
        <begin position="734"/>
        <end position="758"/>
    </location>
</feature>
<comment type="similarity">
    <text evidence="2">Belongs to the ABC transporter superfamily.</text>
</comment>
<dbReference type="SMART" id="SM00382">
    <property type="entry name" value="AAA"/>
    <property type="match status" value="2"/>
</dbReference>
<dbReference type="Pfam" id="PF12698">
    <property type="entry name" value="ABC2_membrane_3"/>
    <property type="match status" value="1"/>
</dbReference>
<dbReference type="InterPro" id="IPR003593">
    <property type="entry name" value="AAA+_ATPase"/>
</dbReference>
<dbReference type="PANTHER" id="PTHR43038:SF4">
    <property type="entry name" value="RIBOSOME-ASSOCIATED ATPASE"/>
    <property type="match status" value="1"/>
</dbReference>
<dbReference type="InterPro" id="IPR013525">
    <property type="entry name" value="ABC2_TM"/>
</dbReference>
<dbReference type="RefSeq" id="WP_192148792.1">
    <property type="nucleotide sequence ID" value="NZ_JACYXI010000008.1"/>
</dbReference>
<dbReference type="InterPro" id="IPR027417">
    <property type="entry name" value="P-loop_NTPase"/>
</dbReference>
<dbReference type="PROSITE" id="PS00211">
    <property type="entry name" value="ABC_TRANSPORTER_1"/>
    <property type="match status" value="1"/>
</dbReference>
<feature type="transmembrane region" description="Helical" evidence="8">
    <location>
        <begin position="815"/>
        <end position="837"/>
    </location>
</feature>
<dbReference type="EMBL" id="JACYXI010000008">
    <property type="protein sequence ID" value="MBD8892669.1"/>
    <property type="molecule type" value="Genomic_DNA"/>
</dbReference>
<name>A0ABR9CP73_9HYPH</name>
<dbReference type="InterPro" id="IPR017871">
    <property type="entry name" value="ABC_transporter-like_CS"/>
</dbReference>
<evidence type="ECO:0000256" key="5">
    <source>
        <dbReference type="ARBA" id="ARBA00022840"/>
    </source>
</evidence>
<dbReference type="PROSITE" id="PS50893">
    <property type="entry name" value="ABC_TRANSPORTER_2"/>
    <property type="match status" value="2"/>
</dbReference>
<evidence type="ECO:0000256" key="4">
    <source>
        <dbReference type="ARBA" id="ARBA00022741"/>
    </source>
</evidence>
<organism evidence="10 11">
    <name type="scientific">Roseibium litorale</name>
    <dbReference type="NCBI Taxonomy" id="2803841"/>
    <lineage>
        <taxon>Bacteria</taxon>
        <taxon>Pseudomonadati</taxon>
        <taxon>Pseudomonadota</taxon>
        <taxon>Alphaproteobacteria</taxon>
        <taxon>Hyphomicrobiales</taxon>
        <taxon>Stappiaceae</taxon>
        <taxon>Roseibium</taxon>
    </lineage>
</organism>
<dbReference type="SUPFAM" id="SSF52540">
    <property type="entry name" value="P-loop containing nucleoside triphosphate hydrolases"/>
    <property type="match status" value="2"/>
</dbReference>
<evidence type="ECO:0000259" key="9">
    <source>
        <dbReference type="PROSITE" id="PS50893"/>
    </source>
</evidence>
<keyword evidence="6 8" id="KW-1133">Transmembrane helix</keyword>
<proteinExistence type="inferred from homology"/>
<evidence type="ECO:0000256" key="2">
    <source>
        <dbReference type="ARBA" id="ARBA00005417"/>
    </source>
</evidence>
<evidence type="ECO:0000256" key="1">
    <source>
        <dbReference type="ARBA" id="ARBA00004141"/>
    </source>
</evidence>
<keyword evidence="4" id="KW-0547">Nucleotide-binding</keyword>
<feature type="transmembrane region" description="Helical" evidence="8">
    <location>
        <begin position="764"/>
        <end position="782"/>
    </location>
</feature>
<comment type="subcellular location">
    <subcellularLocation>
        <location evidence="1">Membrane</location>
        <topology evidence="1">Multi-pass membrane protein</topology>
    </subcellularLocation>
</comment>
<feature type="transmembrane region" description="Helical" evidence="8">
    <location>
        <begin position="844"/>
        <end position="865"/>
    </location>
</feature>
<keyword evidence="5" id="KW-0067">ATP-binding</keyword>
<dbReference type="Gene3D" id="3.40.50.300">
    <property type="entry name" value="P-loop containing nucleotide triphosphate hydrolases"/>
    <property type="match status" value="2"/>
</dbReference>
<dbReference type="Gene3D" id="3.40.1710.10">
    <property type="entry name" value="abc type-2 transporter like domain"/>
    <property type="match status" value="1"/>
</dbReference>
<accession>A0ABR9CP73</accession>
<feature type="domain" description="ABC transporter" evidence="9">
    <location>
        <begin position="10"/>
        <end position="245"/>
    </location>
</feature>
<evidence type="ECO:0000256" key="3">
    <source>
        <dbReference type="ARBA" id="ARBA00022692"/>
    </source>
</evidence>
<reference evidence="10 11" key="2">
    <citation type="journal article" date="2021" name="Int. J. Syst. Evol. Microbiol.">
        <title>Roseibium litorale sp. nov., isolated from a tidal flat sediment and proposal for the reclassification of Labrenzia polysiphoniae as Roseibium polysiphoniae comb. nov.</title>
        <authorList>
            <person name="Liu Y."/>
            <person name="Pei T."/>
            <person name="Du J."/>
            <person name="Chao M."/>
            <person name="Deng M.R."/>
            <person name="Zhu H."/>
        </authorList>
    </citation>
    <scope>NUCLEOTIDE SEQUENCE [LARGE SCALE GENOMIC DNA]</scope>
    <source>
        <strain evidence="10 11">4C16A</strain>
    </source>
</reference>
<sequence>MTAVTAEAAVRVEGLGHSYGGTQALSDVGLSMRPGETLALVGPDGVGKSSLMALIAGVKKIQTGTVDVLGGSMADARHRDGVAPRLAFMPQGLGKNLYPSLSVVENVDFFARLYGEGAEERGWRIERLLTATGLAPFPDRPAGNLSGGMKQKLALCCALVHDPDLLILDEPTTGVDPLSRRQFWELIGEIREDRPAMTVIVATAYMEEAARFGRLIAMNGGRILADGSPAELLARTGASSLEQAYVALSSGEQSGGLKTFVVPPRVARDGPPAIEAHELTRRFGNFTAVDHVSFRIARGEIFGFLGSNGCGKTTTMKMLTGLLAMSEGSAELLGQPIDAQDLTARMRVGYVSQSFSLYEELTVVANLTLHARLYRLEEGLARRRINEALERFGLTPFAEEAPARLPLGIRQRLQLAAAVLHRPEVLILDEPTSGVDPAARDLFWHFLVELSRDEGVTIFVSTHFMNEAERCDRISLMHAGRVLAIGRPEELTAAMKADTLDTAFIRYLEVEEAERGGGAASVTVAANPITVAGKASPAMPNGGGDDERAAGMSKTAGAGFARIRAFAFREAIELLRDPIRLAFALLGPLVLMTAFAYGISFDVEDITFAALDRDRSAESRDFLEGFRHSAYFHEQPPLAGDGEIERRLRSGEVRVVIDISPGFGSDLLAGRIPEVAFLLDGSNPFRAETVRGYLSGVVLTYAKQLAMRELGSVPDVLPVSIEPRFRYNQAFRSVFAITPGIIMLLLVLIPAMLTAVGVVREKELGSILNVYASPASIAEFLIGKQLPYIAVGFISYLTLITLAWLQFGVVVSGSLAALTFGAALYVFAATGFGLLMSSFVRSQVAAIFATAILTVTPAVNFSGFMYPVSNLEGMGRIVGQAFPALWFQTISIGCFAKEMGFMEFLPEYLALIGFGVGFLTIACLIQTKQER</sequence>
<evidence type="ECO:0000256" key="7">
    <source>
        <dbReference type="ARBA" id="ARBA00023136"/>
    </source>
</evidence>
<evidence type="ECO:0000313" key="10">
    <source>
        <dbReference type="EMBL" id="MBD8892669.1"/>
    </source>
</evidence>
<protein>
    <submittedName>
        <fullName evidence="10">Ribosome-associated ATPase/putative transporter RbbA</fullName>
    </submittedName>
</protein>
<dbReference type="NCBIfam" id="NF033858">
    <property type="entry name" value="ABC2_perm_RbbA"/>
    <property type="match status" value="1"/>
</dbReference>
<feature type="transmembrane region" description="Helical" evidence="8">
    <location>
        <begin position="579"/>
        <end position="599"/>
    </location>
</feature>
<evidence type="ECO:0000313" key="11">
    <source>
        <dbReference type="Proteomes" id="UP000632063"/>
    </source>
</evidence>
<evidence type="ECO:0000256" key="8">
    <source>
        <dbReference type="SAM" id="Phobius"/>
    </source>
</evidence>
<feature type="transmembrane region" description="Helical" evidence="8">
    <location>
        <begin position="789"/>
        <end position="809"/>
    </location>
</feature>
<keyword evidence="3 8" id="KW-0812">Transmembrane</keyword>
<dbReference type="InterPro" id="IPR047651">
    <property type="entry name" value="ABC2_perm_RbbA"/>
</dbReference>